<feature type="compositionally biased region" description="Polar residues" evidence="8">
    <location>
        <begin position="205"/>
        <end position="220"/>
    </location>
</feature>
<keyword evidence="6" id="KW-0496">Mitochondrion</keyword>
<accession>A0A183JBS4</accession>
<evidence type="ECO:0000313" key="10">
    <source>
        <dbReference type="EMBL" id="VDO59739.1"/>
    </source>
</evidence>
<evidence type="ECO:0000256" key="1">
    <source>
        <dbReference type="ARBA" id="ARBA00004294"/>
    </source>
</evidence>
<evidence type="ECO:0000313" key="11">
    <source>
        <dbReference type="Proteomes" id="UP000279833"/>
    </source>
</evidence>
<evidence type="ECO:0000313" key="12">
    <source>
        <dbReference type="WBParaSite" id="SCUD_0000012801-mRNA-1"/>
    </source>
</evidence>
<dbReference type="WBParaSite" id="SCUD_0000012801-mRNA-1">
    <property type="protein sequence ID" value="SCUD_0000012801-mRNA-1"/>
    <property type="gene ID" value="SCUD_0000012801"/>
</dbReference>
<evidence type="ECO:0000256" key="7">
    <source>
        <dbReference type="ARBA" id="ARBA00023136"/>
    </source>
</evidence>
<keyword evidence="3 9" id="KW-0812">Transmembrane</keyword>
<proteinExistence type="inferred from homology"/>
<evidence type="ECO:0000256" key="6">
    <source>
        <dbReference type="ARBA" id="ARBA00023128"/>
    </source>
</evidence>
<protein>
    <submittedName>
        <fullName evidence="12">Protein FAM73B</fullName>
    </submittedName>
</protein>
<dbReference type="InterPro" id="IPR019392">
    <property type="entry name" value="Miga"/>
</dbReference>
<feature type="region of interest" description="Disordered" evidence="8">
    <location>
        <begin position="201"/>
        <end position="220"/>
    </location>
</feature>
<feature type="compositionally biased region" description="Polar residues" evidence="8">
    <location>
        <begin position="530"/>
        <end position="546"/>
    </location>
</feature>
<evidence type="ECO:0000256" key="5">
    <source>
        <dbReference type="ARBA" id="ARBA00022989"/>
    </source>
</evidence>
<dbReference type="AlphaFoldDB" id="A0A183JBS4"/>
<dbReference type="GO" id="GO:0008053">
    <property type="term" value="P:mitochondrial fusion"/>
    <property type="evidence" value="ECO:0007669"/>
    <property type="project" value="InterPro"/>
</dbReference>
<dbReference type="Proteomes" id="UP000279833">
    <property type="component" value="Unassembled WGS sequence"/>
</dbReference>
<evidence type="ECO:0000256" key="9">
    <source>
        <dbReference type="SAM" id="Phobius"/>
    </source>
</evidence>
<gene>
    <name evidence="10" type="ORF">SCUD_LOCUS129</name>
</gene>
<keyword evidence="5 9" id="KW-1133">Transmembrane helix</keyword>
<comment type="similarity">
    <text evidence="2">Belongs to the mitoguardin family.</text>
</comment>
<sequence length="629" mass="71372">MKKGGASPHLLDINHFPALKCLVSRKSLKCMLLSAAVGSAVISVLYYWFKSRSSSKASILHSEVVGGLDDLDTLDTNVADYYSQTKLSSIRSARSVFSRTSNLSENRLTLSRSRKSSLPCTTNDSDVDGSCSGLDYRRLGLHALAGVVEHLESLMSKVKILEDKGLSAPTSNSEHLINDLRILLEHAYRLREQYKQQLVHDESYPQESVGSSTTSQEDTSSFFSASEQLDLTELELLMQFNVRRPLYYNALKLLNEGEVPYRSLRTQFVGCELDIEYLGKVHCLRQAFDYIFDCHEPTDWFIEVGKRNVCRLLHCLGYPLTDFEGNYDRLMEFIISQKNKPNNMMAEELFAKGVKTINFYDVVIDLMLLEAFELLANPPSSVLSVTRHKWLSDNFKRCALDSTVWTILLAKRKLLKYPDGFYAHYYSMVGTVLPALAWGFLGPNENYFHICDRFREIIISFIRESFICYDASTSSTLARISCSNGLPLYFSEHSIKHDKFDKSIFNNYSLDENLLNSTIDSNDSNHDYNNRNSGDDNSSAGTTISESGPTIVCQSDQLPQTISPNTIHRQIGLRYTTVEDLANDLYKLINVYSQDLLNMFIDELKLSENTLPFELESNPVQPILCRKVE</sequence>
<name>A0A183JBS4_9TREM</name>
<feature type="region of interest" description="Disordered" evidence="8">
    <location>
        <begin position="521"/>
        <end position="546"/>
    </location>
</feature>
<evidence type="ECO:0000256" key="3">
    <source>
        <dbReference type="ARBA" id="ARBA00022692"/>
    </source>
</evidence>
<reference evidence="12" key="1">
    <citation type="submission" date="2016-06" db="UniProtKB">
        <authorList>
            <consortium name="WormBaseParasite"/>
        </authorList>
    </citation>
    <scope>IDENTIFICATION</scope>
</reference>
<dbReference type="Pfam" id="PF10265">
    <property type="entry name" value="Miga"/>
    <property type="match status" value="1"/>
</dbReference>
<keyword evidence="7 9" id="KW-0472">Membrane</keyword>
<feature type="transmembrane region" description="Helical" evidence="9">
    <location>
        <begin position="30"/>
        <end position="49"/>
    </location>
</feature>
<evidence type="ECO:0000256" key="4">
    <source>
        <dbReference type="ARBA" id="ARBA00022787"/>
    </source>
</evidence>
<comment type="subcellular location">
    <subcellularLocation>
        <location evidence="1">Mitochondrion outer membrane</location>
    </subcellularLocation>
</comment>
<dbReference type="PANTHER" id="PTHR21508">
    <property type="entry name" value="MITOGUARDIN"/>
    <property type="match status" value="1"/>
</dbReference>
<reference evidence="10 11" key="2">
    <citation type="submission" date="2018-11" db="EMBL/GenBank/DDBJ databases">
        <authorList>
            <consortium name="Pathogen Informatics"/>
        </authorList>
    </citation>
    <scope>NUCLEOTIDE SEQUENCE [LARGE SCALE GENOMIC DNA]</scope>
    <source>
        <strain evidence="10">Dakar</strain>
        <strain evidence="11">Dakar, Senegal</strain>
    </source>
</reference>
<dbReference type="OrthoDB" id="8880065at2759"/>
<evidence type="ECO:0000256" key="8">
    <source>
        <dbReference type="SAM" id="MobiDB-lite"/>
    </source>
</evidence>
<evidence type="ECO:0000256" key="2">
    <source>
        <dbReference type="ARBA" id="ARBA00008969"/>
    </source>
</evidence>
<dbReference type="PANTHER" id="PTHR21508:SF5">
    <property type="entry name" value="MITOGUARDIN"/>
    <property type="match status" value="1"/>
</dbReference>
<dbReference type="EMBL" id="UZAK01000071">
    <property type="protein sequence ID" value="VDO59739.1"/>
    <property type="molecule type" value="Genomic_DNA"/>
</dbReference>
<dbReference type="GO" id="GO:0005741">
    <property type="term" value="C:mitochondrial outer membrane"/>
    <property type="evidence" value="ECO:0007669"/>
    <property type="project" value="UniProtKB-SubCell"/>
</dbReference>
<organism evidence="12">
    <name type="scientific">Schistosoma curassoni</name>
    <dbReference type="NCBI Taxonomy" id="6186"/>
    <lineage>
        <taxon>Eukaryota</taxon>
        <taxon>Metazoa</taxon>
        <taxon>Spiralia</taxon>
        <taxon>Lophotrochozoa</taxon>
        <taxon>Platyhelminthes</taxon>
        <taxon>Trematoda</taxon>
        <taxon>Digenea</taxon>
        <taxon>Strigeidida</taxon>
        <taxon>Schistosomatoidea</taxon>
        <taxon>Schistosomatidae</taxon>
        <taxon>Schistosoma</taxon>
    </lineage>
</organism>
<keyword evidence="11" id="KW-1185">Reference proteome</keyword>
<keyword evidence="4" id="KW-1000">Mitochondrion outer membrane</keyword>
<dbReference type="STRING" id="6186.A0A183JBS4"/>